<evidence type="ECO:0000313" key="3">
    <source>
        <dbReference type="EMBL" id="NOV50740.1"/>
    </source>
</evidence>
<name>A0A6M2DYH8_XENCH</name>
<dbReference type="EMBL" id="GIIL01007014">
    <property type="protein sequence ID" value="NOV50740.1"/>
    <property type="molecule type" value="Transcribed_RNA"/>
</dbReference>
<accession>A0A6M2DYH8</accession>
<evidence type="ECO:0000256" key="2">
    <source>
        <dbReference type="SAM" id="SignalP"/>
    </source>
</evidence>
<feature type="signal peptide" evidence="2">
    <location>
        <begin position="1"/>
        <end position="27"/>
    </location>
</feature>
<keyword evidence="1" id="KW-1133">Transmembrane helix</keyword>
<reference evidence="3" key="1">
    <citation type="submission" date="2020-03" db="EMBL/GenBank/DDBJ databases">
        <title>Transcriptomic Profiling of the Digestive Tract of the Rat Flea, Xenopsylla cheopis, Following Blood Feeding and Infection with Yersinia pestis.</title>
        <authorList>
            <person name="Bland D.M."/>
            <person name="Martens C.A."/>
            <person name="Virtaneva K."/>
            <person name="Kanakabandi K."/>
            <person name="Long D."/>
            <person name="Rosenke R."/>
            <person name="Saturday G.A."/>
            <person name="Hoyt F.H."/>
            <person name="Bruno D.P."/>
            <person name="Ribeiro J.M.C."/>
            <person name="Hinnebusch J."/>
        </authorList>
    </citation>
    <scope>NUCLEOTIDE SEQUENCE</scope>
</reference>
<keyword evidence="1" id="KW-0472">Membrane</keyword>
<proteinExistence type="predicted"/>
<protein>
    <submittedName>
        <fullName evidence="3">Putative product</fullName>
    </submittedName>
</protein>
<keyword evidence="1" id="KW-0812">Transmembrane</keyword>
<feature type="chain" id="PRO_5027013442" evidence="2">
    <location>
        <begin position="28"/>
        <end position="145"/>
    </location>
</feature>
<keyword evidence="2" id="KW-0732">Signal</keyword>
<sequence>MYCSILYSSLHLMILSIFWCEIKGCWSCGRCTFSPAGSFGERSRKSLGHLPMRYILFRSTVNFSTPCHPNLFSSSVGMLSSSIAFFLFISFIALTTSDFSAHGPLSFTSINSSCPISISSWCGVFPMHFFRRKVLFSTQEFYSDP</sequence>
<organism evidence="3">
    <name type="scientific">Xenopsylla cheopis</name>
    <name type="common">Oriental rat flea</name>
    <name type="synonym">Pulex cheopis</name>
    <dbReference type="NCBI Taxonomy" id="163159"/>
    <lineage>
        <taxon>Eukaryota</taxon>
        <taxon>Metazoa</taxon>
        <taxon>Ecdysozoa</taxon>
        <taxon>Arthropoda</taxon>
        <taxon>Hexapoda</taxon>
        <taxon>Insecta</taxon>
        <taxon>Pterygota</taxon>
        <taxon>Neoptera</taxon>
        <taxon>Endopterygota</taxon>
        <taxon>Siphonaptera</taxon>
        <taxon>Pulicidae</taxon>
        <taxon>Xenopsyllinae</taxon>
        <taxon>Xenopsylla</taxon>
    </lineage>
</organism>
<dbReference type="AlphaFoldDB" id="A0A6M2DYH8"/>
<evidence type="ECO:0000256" key="1">
    <source>
        <dbReference type="SAM" id="Phobius"/>
    </source>
</evidence>
<feature type="transmembrane region" description="Helical" evidence="1">
    <location>
        <begin position="71"/>
        <end position="94"/>
    </location>
</feature>